<feature type="compositionally biased region" description="Low complexity" evidence="1">
    <location>
        <begin position="26"/>
        <end position="36"/>
    </location>
</feature>
<feature type="compositionally biased region" description="Basic residues" evidence="1">
    <location>
        <begin position="39"/>
        <end position="60"/>
    </location>
</feature>
<feature type="non-terminal residue" evidence="2">
    <location>
        <position position="398"/>
    </location>
</feature>
<feature type="non-terminal residue" evidence="2">
    <location>
        <position position="1"/>
    </location>
</feature>
<dbReference type="Proteomes" id="UP001189429">
    <property type="component" value="Unassembled WGS sequence"/>
</dbReference>
<proteinExistence type="predicted"/>
<feature type="compositionally biased region" description="Basic residues" evidence="1">
    <location>
        <begin position="136"/>
        <end position="148"/>
    </location>
</feature>
<protein>
    <submittedName>
        <fullName evidence="2">Uncharacterized protein</fullName>
    </submittedName>
</protein>
<dbReference type="EMBL" id="CAUYUJ010004655">
    <property type="protein sequence ID" value="CAK0810421.1"/>
    <property type="molecule type" value="Genomic_DNA"/>
</dbReference>
<organism evidence="2 3">
    <name type="scientific">Prorocentrum cordatum</name>
    <dbReference type="NCBI Taxonomy" id="2364126"/>
    <lineage>
        <taxon>Eukaryota</taxon>
        <taxon>Sar</taxon>
        <taxon>Alveolata</taxon>
        <taxon>Dinophyceae</taxon>
        <taxon>Prorocentrales</taxon>
        <taxon>Prorocentraceae</taxon>
        <taxon>Prorocentrum</taxon>
    </lineage>
</organism>
<keyword evidence="3" id="KW-1185">Reference proteome</keyword>
<feature type="compositionally biased region" description="Basic and acidic residues" evidence="1">
    <location>
        <begin position="83"/>
        <end position="93"/>
    </location>
</feature>
<comment type="caution">
    <text evidence="2">The sequence shown here is derived from an EMBL/GenBank/DDBJ whole genome shotgun (WGS) entry which is preliminary data.</text>
</comment>
<gene>
    <name evidence="2" type="ORF">PCOR1329_LOCUS15389</name>
</gene>
<feature type="compositionally biased region" description="Low complexity" evidence="1">
    <location>
        <begin position="150"/>
        <end position="168"/>
    </location>
</feature>
<feature type="compositionally biased region" description="Basic residues" evidence="1">
    <location>
        <begin position="68"/>
        <end position="82"/>
    </location>
</feature>
<feature type="region of interest" description="Disordered" evidence="1">
    <location>
        <begin position="337"/>
        <end position="376"/>
    </location>
</feature>
<accession>A0ABN9QVR8</accession>
<evidence type="ECO:0000313" key="3">
    <source>
        <dbReference type="Proteomes" id="UP001189429"/>
    </source>
</evidence>
<feature type="region of interest" description="Disordered" evidence="1">
    <location>
        <begin position="1"/>
        <end position="206"/>
    </location>
</feature>
<feature type="compositionally biased region" description="Basic and acidic residues" evidence="1">
    <location>
        <begin position="360"/>
        <end position="376"/>
    </location>
</feature>
<feature type="compositionally biased region" description="Basic residues" evidence="1">
    <location>
        <begin position="8"/>
        <end position="25"/>
    </location>
</feature>
<reference evidence="2" key="1">
    <citation type="submission" date="2023-10" db="EMBL/GenBank/DDBJ databases">
        <authorList>
            <person name="Chen Y."/>
            <person name="Shah S."/>
            <person name="Dougan E. K."/>
            <person name="Thang M."/>
            <person name="Chan C."/>
        </authorList>
    </citation>
    <scope>NUCLEOTIDE SEQUENCE [LARGE SCALE GENOMIC DNA]</scope>
</reference>
<sequence>GQGLGGRGPRHRRHRRHPEHRRPARTGRPAAAAQPRGCWRSRRRLFGLHRGRGARPRRSGHAGGAARQKGRFSHHRGARRRQLREGAPGDRRGVGPRGGPEGGPAAHAGRRPRRPAADAPGDRGAHGSRAPARTPLPRKLRGRVRGHLHGAGALLGGPLPAHAQQADAGRGGGRAHLLGGRRGGALSAHGGDHAQGPEAREHPPRRAAAVQDLGLWVLLPLWPAAVRGVRVASGGLCSRDGRWRRLRLPRRRVGAGDSALRDARGAHALLLRHDGGRDQEADPEGRVRARVLVQPALPGWAVAAALADKGAPGQTAAAGGPGAPVAGLARGRGRRLPGGLARGGAGRAAQAAGGRRRRVQHQDRGRLGARRAGADARVRVAMLRAAPPPLPPPPPPPP</sequence>
<evidence type="ECO:0000256" key="1">
    <source>
        <dbReference type="SAM" id="MobiDB-lite"/>
    </source>
</evidence>
<evidence type="ECO:0000313" key="2">
    <source>
        <dbReference type="EMBL" id="CAK0810421.1"/>
    </source>
</evidence>
<name>A0ABN9QVR8_9DINO</name>